<dbReference type="FunFam" id="1.10.238.10:FF:000028">
    <property type="entry name" value="Putative calcium-binding mitochondrial carrier protein scamc-2"/>
    <property type="match status" value="1"/>
</dbReference>
<evidence type="ECO:0000313" key="22">
    <source>
        <dbReference type="EnsemblMetazoa" id="PPA13159.1"/>
    </source>
</evidence>
<dbReference type="PRINTS" id="PR00926">
    <property type="entry name" value="MITOCARRIER"/>
</dbReference>
<dbReference type="PRINTS" id="PR00047">
    <property type="entry name" value="STROIDFINGER"/>
</dbReference>
<evidence type="ECO:0000256" key="19">
    <source>
        <dbReference type="ARBA" id="ARBA00023242"/>
    </source>
</evidence>
<comment type="subcellular location">
    <subcellularLocation>
        <location evidence="2">Mitochondrion inner membrane</location>
        <topology evidence="2">Multi-pass membrane protein</topology>
    </subcellularLocation>
    <subcellularLocation>
        <location evidence="1">Nucleus</location>
    </subcellularLocation>
</comment>
<dbReference type="InterPro" id="IPR018247">
    <property type="entry name" value="EF_Hand_1_Ca_BS"/>
</dbReference>
<dbReference type="Proteomes" id="UP000005239">
    <property type="component" value="Unassembled WGS sequence"/>
</dbReference>
<reference evidence="22" key="2">
    <citation type="submission" date="2022-06" db="UniProtKB">
        <authorList>
            <consortium name="EnsemblMetazoa"/>
        </authorList>
    </citation>
    <scope>IDENTIFICATION</scope>
    <source>
        <strain evidence="22">PS312</strain>
    </source>
</reference>
<evidence type="ECO:0000313" key="23">
    <source>
        <dbReference type="Proteomes" id="UP000005239"/>
    </source>
</evidence>
<evidence type="ECO:0000256" key="9">
    <source>
        <dbReference type="ARBA" id="ARBA00022792"/>
    </source>
</evidence>
<dbReference type="SMART" id="SM00399">
    <property type="entry name" value="ZnF_C4"/>
    <property type="match status" value="1"/>
</dbReference>
<dbReference type="InterPro" id="IPR013088">
    <property type="entry name" value="Znf_NHR/GATA"/>
</dbReference>
<dbReference type="PROSITE" id="PS00031">
    <property type="entry name" value="NUCLEAR_REC_DBD_1"/>
    <property type="match status" value="1"/>
</dbReference>
<dbReference type="SMART" id="SM00430">
    <property type="entry name" value="HOLI"/>
    <property type="match status" value="1"/>
</dbReference>
<feature type="compositionally biased region" description="Polar residues" evidence="21">
    <location>
        <begin position="1"/>
        <end position="10"/>
    </location>
</feature>
<dbReference type="InterPro" id="IPR012677">
    <property type="entry name" value="Nucleotide-bd_a/b_plait_sf"/>
</dbReference>
<accession>A0A8R1UCR8</accession>
<dbReference type="GO" id="GO:0003723">
    <property type="term" value="F:RNA binding"/>
    <property type="evidence" value="ECO:0007669"/>
    <property type="project" value="UniProtKB-UniRule"/>
</dbReference>
<dbReference type="InterPro" id="IPR018108">
    <property type="entry name" value="MCP_transmembrane"/>
</dbReference>
<dbReference type="PROSITE" id="PS51030">
    <property type="entry name" value="NUCLEAR_REC_DBD_2"/>
    <property type="match status" value="1"/>
</dbReference>
<dbReference type="PROSITE" id="PS50222">
    <property type="entry name" value="EF_HAND_2"/>
    <property type="match status" value="3"/>
</dbReference>
<evidence type="ECO:0000256" key="17">
    <source>
        <dbReference type="ARBA" id="ARBA00023163"/>
    </source>
</evidence>
<dbReference type="Pfam" id="PF00076">
    <property type="entry name" value="RRM_1"/>
    <property type="match status" value="1"/>
</dbReference>
<evidence type="ECO:0000256" key="21">
    <source>
        <dbReference type="SAM" id="MobiDB-lite"/>
    </source>
</evidence>
<dbReference type="PROSITE" id="PS50920">
    <property type="entry name" value="SOLCAR"/>
    <property type="match status" value="3"/>
</dbReference>
<dbReference type="InterPro" id="IPR023395">
    <property type="entry name" value="MCP_dom_sf"/>
</dbReference>
<evidence type="ECO:0000256" key="2">
    <source>
        <dbReference type="ARBA" id="ARBA00004448"/>
    </source>
</evidence>
<keyword evidence="7" id="KW-0677">Repeat</keyword>
<evidence type="ECO:0000256" key="20">
    <source>
        <dbReference type="SAM" id="Coils"/>
    </source>
</evidence>
<dbReference type="EnsemblMetazoa" id="PPA13159.1">
    <property type="protein sequence ID" value="PPA13159.1"/>
    <property type="gene ID" value="WBGene00102713"/>
</dbReference>
<dbReference type="Gene3D" id="1.10.238.10">
    <property type="entry name" value="EF-hand"/>
    <property type="match status" value="2"/>
</dbReference>
<dbReference type="Pfam" id="PF00104">
    <property type="entry name" value="Hormone_recep"/>
    <property type="match status" value="1"/>
</dbReference>
<dbReference type="Gene3D" id="3.30.50.10">
    <property type="entry name" value="Erythroid Transcription Factor GATA-1, subunit A"/>
    <property type="match status" value="1"/>
</dbReference>
<keyword evidence="17" id="KW-0804">Transcription</keyword>
<dbReference type="InterPro" id="IPR011992">
    <property type="entry name" value="EF-hand-dom_pair"/>
</dbReference>
<evidence type="ECO:0000256" key="14">
    <source>
        <dbReference type="ARBA" id="ARBA00023125"/>
    </source>
</evidence>
<dbReference type="InterPro" id="IPR001628">
    <property type="entry name" value="Znf_hrmn_rcpt"/>
</dbReference>
<keyword evidence="12" id="KW-1133">Transmembrane helix</keyword>
<dbReference type="SUPFAM" id="SSF57716">
    <property type="entry name" value="Glucocorticoid receptor-like (DNA-binding domain)"/>
    <property type="match status" value="1"/>
</dbReference>
<feature type="compositionally biased region" description="Low complexity" evidence="21">
    <location>
        <begin position="743"/>
        <end position="758"/>
    </location>
</feature>
<reference evidence="23" key="1">
    <citation type="journal article" date="2008" name="Nat. Genet.">
        <title>The Pristionchus pacificus genome provides a unique perspective on nematode lifestyle and parasitism.</title>
        <authorList>
            <person name="Dieterich C."/>
            <person name="Clifton S.W."/>
            <person name="Schuster L.N."/>
            <person name="Chinwalla A."/>
            <person name="Delehaunty K."/>
            <person name="Dinkelacker I."/>
            <person name="Fulton L."/>
            <person name="Fulton R."/>
            <person name="Godfrey J."/>
            <person name="Minx P."/>
            <person name="Mitreva M."/>
            <person name="Roeseler W."/>
            <person name="Tian H."/>
            <person name="Witte H."/>
            <person name="Yang S.P."/>
            <person name="Wilson R.K."/>
            <person name="Sommer R.J."/>
        </authorList>
    </citation>
    <scope>NUCLEOTIDE SEQUENCE [LARGE SCALE GENOMIC DNA]</scope>
    <source>
        <strain evidence="23">PS312</strain>
    </source>
</reference>
<dbReference type="GO" id="GO:0008270">
    <property type="term" value="F:zinc ion binding"/>
    <property type="evidence" value="ECO:0007669"/>
    <property type="project" value="UniProtKB-KW"/>
</dbReference>
<dbReference type="FunFam" id="1.50.40.10:FF:000003">
    <property type="entry name" value="Putative calcium-binding mitochondrial carrier protein scamc-2"/>
    <property type="match status" value="1"/>
</dbReference>
<dbReference type="SUPFAM" id="SSF103506">
    <property type="entry name" value="Mitochondrial carrier"/>
    <property type="match status" value="1"/>
</dbReference>
<evidence type="ECO:0000256" key="4">
    <source>
        <dbReference type="ARBA" id="ARBA00022448"/>
    </source>
</evidence>
<evidence type="ECO:0000256" key="11">
    <source>
        <dbReference type="ARBA" id="ARBA00022837"/>
    </source>
</evidence>
<keyword evidence="5" id="KW-0812">Transmembrane</keyword>
<sequence>MPDKAASQSLAGKVSEEKNEVPPDLKEITARIQSSPLFIGSANTKLPSLIQGSIPVETAITTHANLYGTSPEKMERIRDLYKRLDYDNDGTIDIRDLTAALKAEVPHIPSRLAPTLLARMSSNADKVTFGEFAKYVVEHEKRLEMIFLDLDKNRDGFIDVKEIKHYCDELGVPLSEKRAQNLVSQMDQTGTEEIDLKEFQDFMLLYPSTDPTDIIRFWKHNLIIDIGEDSQIPEDFSKEEMQSGIWWKHLVAGGLAGAMSRTSTAPLDRIKVYLQVHATKTNNLNVFSVLKLLHAEGGIKSFWRGNGINVVKIAPESAIKFMAYEQAIDYSFILASCNEMKRLIQRAKGSNELEVYERFAAGSSAGAISQTIIYPMEVLKTRLALRRTGQLHKGLIHFAAKLYRKEGIATFYKGYVPNLLGIIPYAGIDLAIYETLKALYCKHSKATEPGVLALLACGTCSSTFGQLASYPLALIRTRLQARLKNEGLTGLYRGITPNFMKVIPAVSISYVVYENVRKHLGAPMSLCANRLMSSYTKMMRDALVFPTSLTPEEKKFKEMQENLKNLRKRFETTNTGCPNELLEREQKRKKIEEAASNTEELKRKIASGVFSLNKVGEKREFKRSKGVERRLSHERKDSFSSDGLLSPPIRPDPPKKEPRPSTMLYVRGIDLNEELLERLFAPFGPVKAVEIDSRQRTGFVWVDSLAEAAEAIEKLDRTGVDHWTLHVSYALYPRPVGSHRRTTSVSSTTSSTTTESLASPPIPSLLAWDAAISTVAHDPPSSSSYELPGHLTVPLPHFSESHFGLQLQPQHVHTPTFFYTSGGSETASTSTDSGKPRSLCVICGDGASGKHYGVQSCEGCKGFFKRTVRKDLSYTCRHQGCCVIDKRQRNRCQHCRYQKCAEMGMKRDAVQEERQSDNKCKPVSSMSRASRSSLDRAVVDHRASSLSDFHLSRLRSWSLGIPAFAALPTKEQATMLHCGWTELILLEMVYRSNGDRIWLKDDQTMGRNEAVKGGYADLFDSLLLLCSKFHSLQVDPMEYGALRLIVLFNPDFTSLERPGEMEIHRERVTASLVEHCRSSYPNDTSRSTRLLLRLPSLRYLSTRLRNQSILIPPPPSLSDLTYTLSLMPTALAPAALPYPPPHSQSIVYY</sequence>
<feature type="compositionally biased region" description="Basic and acidic residues" evidence="21">
    <location>
        <begin position="623"/>
        <end position="639"/>
    </location>
</feature>
<dbReference type="GO" id="GO:0005634">
    <property type="term" value="C:nucleus"/>
    <property type="evidence" value="ECO:0007669"/>
    <property type="project" value="UniProtKB-SubCell"/>
</dbReference>
<evidence type="ECO:0000256" key="5">
    <source>
        <dbReference type="ARBA" id="ARBA00022692"/>
    </source>
</evidence>
<dbReference type="PROSITE" id="PS51843">
    <property type="entry name" value="NR_LBD"/>
    <property type="match status" value="1"/>
</dbReference>
<dbReference type="Pfam" id="PF00153">
    <property type="entry name" value="Mito_carr"/>
    <property type="match status" value="3"/>
</dbReference>
<protein>
    <submittedName>
        <fullName evidence="22">HLH domain-containing protein</fullName>
    </submittedName>
</protein>
<dbReference type="InterPro" id="IPR002067">
    <property type="entry name" value="MCP"/>
</dbReference>
<keyword evidence="6" id="KW-0479">Metal-binding</keyword>
<dbReference type="GO" id="GO:0015866">
    <property type="term" value="P:ADP transport"/>
    <property type="evidence" value="ECO:0000318"/>
    <property type="project" value="GO_Central"/>
</dbReference>
<evidence type="ECO:0000256" key="6">
    <source>
        <dbReference type="ARBA" id="ARBA00022723"/>
    </source>
</evidence>
<keyword evidence="19" id="KW-0539">Nucleus</keyword>
<dbReference type="SUPFAM" id="SSF47473">
    <property type="entry name" value="EF-hand"/>
    <property type="match status" value="1"/>
</dbReference>
<gene>
    <name evidence="22" type="primary">WBGene00102713</name>
</gene>
<accession>A0A2A6B4H7</accession>
<dbReference type="InterPro" id="IPR000504">
    <property type="entry name" value="RRM_dom"/>
</dbReference>
<keyword evidence="11" id="KW-0106">Calcium</keyword>
<evidence type="ECO:0000256" key="12">
    <source>
        <dbReference type="ARBA" id="ARBA00022989"/>
    </source>
</evidence>
<evidence type="ECO:0000256" key="1">
    <source>
        <dbReference type="ARBA" id="ARBA00004123"/>
    </source>
</evidence>
<evidence type="ECO:0000256" key="3">
    <source>
        <dbReference type="ARBA" id="ARBA00006375"/>
    </source>
</evidence>
<dbReference type="InterPro" id="IPR035979">
    <property type="entry name" value="RBD_domain_sf"/>
</dbReference>
<feature type="region of interest" description="Disordered" evidence="21">
    <location>
        <begin position="1"/>
        <end position="24"/>
    </location>
</feature>
<dbReference type="Pfam" id="PF00105">
    <property type="entry name" value="zf-C4"/>
    <property type="match status" value="1"/>
</dbReference>
<dbReference type="GO" id="GO:0015867">
    <property type="term" value="P:ATP transport"/>
    <property type="evidence" value="ECO:0000318"/>
    <property type="project" value="GO_Central"/>
</dbReference>
<dbReference type="InterPro" id="IPR035500">
    <property type="entry name" value="NHR-like_dom_sf"/>
</dbReference>
<feature type="region of interest" description="Disordered" evidence="21">
    <location>
        <begin position="623"/>
        <end position="661"/>
    </location>
</feature>
<dbReference type="GO" id="GO:0006357">
    <property type="term" value="P:regulation of transcription by RNA polymerase II"/>
    <property type="evidence" value="ECO:0007669"/>
    <property type="project" value="UniProtKB-ARBA"/>
</dbReference>
<dbReference type="PROSITE" id="PS50102">
    <property type="entry name" value="RRM"/>
    <property type="match status" value="1"/>
</dbReference>
<dbReference type="SMART" id="SM00054">
    <property type="entry name" value="EFh"/>
    <property type="match status" value="3"/>
</dbReference>
<evidence type="ECO:0000256" key="13">
    <source>
        <dbReference type="ARBA" id="ARBA00023015"/>
    </source>
</evidence>
<dbReference type="GO" id="GO:0005509">
    <property type="term" value="F:calcium ion binding"/>
    <property type="evidence" value="ECO:0007669"/>
    <property type="project" value="InterPro"/>
</dbReference>
<keyword evidence="4" id="KW-0813">Transport</keyword>
<dbReference type="CDD" id="cd00051">
    <property type="entry name" value="EFh"/>
    <property type="match status" value="1"/>
</dbReference>
<keyword evidence="18" id="KW-0675">Receptor</keyword>
<keyword evidence="23" id="KW-1185">Reference proteome</keyword>
<evidence type="ECO:0000256" key="16">
    <source>
        <dbReference type="ARBA" id="ARBA00023136"/>
    </source>
</evidence>
<feature type="region of interest" description="Disordered" evidence="21">
    <location>
        <begin position="736"/>
        <end position="758"/>
    </location>
</feature>
<keyword evidence="9" id="KW-0999">Mitochondrion inner membrane</keyword>
<feature type="coiled-coil region" evidence="20">
    <location>
        <begin position="549"/>
        <end position="604"/>
    </location>
</feature>
<dbReference type="SUPFAM" id="SSF48508">
    <property type="entry name" value="Nuclear receptor ligand-binding domain"/>
    <property type="match status" value="1"/>
</dbReference>
<evidence type="ECO:0000256" key="18">
    <source>
        <dbReference type="ARBA" id="ARBA00023170"/>
    </source>
</evidence>
<keyword evidence="10" id="KW-0862">Zinc</keyword>
<dbReference type="PROSITE" id="PS00018">
    <property type="entry name" value="EF_HAND_1"/>
    <property type="match status" value="2"/>
</dbReference>
<organism evidence="22 23">
    <name type="scientific">Pristionchus pacificus</name>
    <name type="common">Parasitic nematode worm</name>
    <dbReference type="NCBI Taxonomy" id="54126"/>
    <lineage>
        <taxon>Eukaryota</taxon>
        <taxon>Metazoa</taxon>
        <taxon>Ecdysozoa</taxon>
        <taxon>Nematoda</taxon>
        <taxon>Chromadorea</taxon>
        <taxon>Rhabditida</taxon>
        <taxon>Rhabditina</taxon>
        <taxon>Diplogasteromorpha</taxon>
        <taxon>Diplogasteroidea</taxon>
        <taxon>Neodiplogasteridae</taxon>
        <taxon>Pristionchus</taxon>
    </lineage>
</organism>
<dbReference type="GO" id="GO:0005347">
    <property type="term" value="F:ATP transmembrane transporter activity"/>
    <property type="evidence" value="ECO:0000318"/>
    <property type="project" value="GO_Central"/>
</dbReference>
<dbReference type="PANTHER" id="PTHR24089">
    <property type="entry name" value="SOLUTE CARRIER FAMILY 25"/>
    <property type="match status" value="1"/>
</dbReference>
<dbReference type="FunFam" id="1.10.238.10:FF:000369">
    <property type="entry name" value="Probable calcium-binding mitochondrial carrier CBG00135"/>
    <property type="match status" value="1"/>
</dbReference>
<dbReference type="Gene3D" id="1.10.565.10">
    <property type="entry name" value="Retinoid X Receptor"/>
    <property type="match status" value="1"/>
</dbReference>
<dbReference type="CDD" id="cd06916">
    <property type="entry name" value="NR_DBD_like"/>
    <property type="match status" value="1"/>
</dbReference>
<proteinExistence type="inferred from homology"/>
<dbReference type="Gene3D" id="3.30.70.330">
    <property type="match status" value="1"/>
</dbReference>
<dbReference type="SMART" id="SM00360">
    <property type="entry name" value="RRM"/>
    <property type="match status" value="1"/>
</dbReference>
<keyword evidence="14" id="KW-0238">DNA-binding</keyword>
<keyword evidence="20" id="KW-0175">Coiled coil</keyword>
<evidence type="ECO:0000256" key="8">
    <source>
        <dbReference type="ARBA" id="ARBA00022771"/>
    </source>
</evidence>
<name>A0A2A6B4H7_PRIPA</name>
<dbReference type="GO" id="GO:0003700">
    <property type="term" value="F:DNA-binding transcription factor activity"/>
    <property type="evidence" value="ECO:0007669"/>
    <property type="project" value="InterPro"/>
</dbReference>
<dbReference type="AlphaFoldDB" id="A0A2A6B4H7"/>
<dbReference type="InterPro" id="IPR002048">
    <property type="entry name" value="EF_hand_dom"/>
</dbReference>
<keyword evidence="8" id="KW-0863">Zinc-finger</keyword>
<keyword evidence="16" id="KW-0472">Membrane</keyword>
<keyword evidence="13" id="KW-0805">Transcription regulation</keyword>
<dbReference type="GO" id="GO:0005743">
    <property type="term" value="C:mitochondrial inner membrane"/>
    <property type="evidence" value="ECO:0007669"/>
    <property type="project" value="UniProtKB-SubCell"/>
</dbReference>
<dbReference type="FunFam" id="3.30.50.10:FF:000006">
    <property type="entry name" value="Nuclear receptor subfamily 5 group A member"/>
    <property type="match status" value="1"/>
</dbReference>
<dbReference type="Gene3D" id="1.50.40.10">
    <property type="entry name" value="Mitochondrial carrier domain"/>
    <property type="match status" value="1"/>
</dbReference>
<evidence type="ECO:0000256" key="7">
    <source>
        <dbReference type="ARBA" id="ARBA00022737"/>
    </source>
</evidence>
<evidence type="ECO:0000256" key="10">
    <source>
        <dbReference type="ARBA" id="ARBA00022833"/>
    </source>
</evidence>
<dbReference type="GO" id="GO:0043565">
    <property type="term" value="F:sequence-specific DNA binding"/>
    <property type="evidence" value="ECO:0007669"/>
    <property type="project" value="InterPro"/>
</dbReference>
<dbReference type="InterPro" id="IPR000536">
    <property type="entry name" value="Nucl_hrmn_rcpt_lig-bd"/>
</dbReference>
<feature type="compositionally biased region" description="Basic and acidic residues" evidence="21">
    <location>
        <begin position="14"/>
        <end position="24"/>
    </location>
</feature>
<dbReference type="Pfam" id="PF13499">
    <property type="entry name" value="EF-hand_7"/>
    <property type="match status" value="1"/>
</dbReference>
<evidence type="ECO:0000256" key="15">
    <source>
        <dbReference type="ARBA" id="ARBA00023128"/>
    </source>
</evidence>
<comment type="similarity">
    <text evidence="3">Belongs to the mitochondrial carrier (TC 2.A.29) family.</text>
</comment>
<keyword evidence="15" id="KW-0496">Mitochondrion</keyword>
<dbReference type="SUPFAM" id="SSF54928">
    <property type="entry name" value="RNA-binding domain, RBD"/>
    <property type="match status" value="1"/>
</dbReference>